<comment type="pathway">
    <text evidence="2 11">Amino-acid biosynthesis; L-valine biosynthesis; L-valine from pyruvate: step 1/4.</text>
</comment>
<evidence type="ECO:0000256" key="3">
    <source>
        <dbReference type="ARBA" id="ARBA00007812"/>
    </source>
</evidence>
<keyword evidence="10 11" id="KW-0100">Branched-chain amino acid biosynthesis</keyword>
<dbReference type="GO" id="GO:0003984">
    <property type="term" value="F:acetolactate synthase activity"/>
    <property type="evidence" value="ECO:0007669"/>
    <property type="project" value="UniProtKB-EC"/>
</dbReference>
<sequence>MATTKTPPLSSDPKRAGAGDDSTSQLPKRGADILVEALVREGVEVIFGYPGGASMEIHQALTRSNVRVILARHEQGEIFSAEGYAKASGKVGVCVATSGPGATNLVTGIADAKMDSVPIVCVTGQVPTSVIGKDAFQETPIVEITRQITKHSYLVDRIEDLPRVIKEAFYIARTGRPGPVLVDVPKNVQQAHTVPEYPETVSFRGYNPHVKANPEQIERVAEAIREARRPVIYAGGGVVSSDAHRELRELAIRMNIPATTTLMGLGVFPETHPLSLQMLGMHGSVYANYALDRADLILALGVRFDDRVTGKLEEFAKDAKFIHIDVDASELNKNKPAFIPILSDLKPALEMLNRIVKGGDYSAWHAELDEQRRKYPFRYRETDGAILPQYAIDLLYEMTKGEAIITTGVGQHQMWAAQFYKFTEPRRWITSGGLGAMGFGLPAAIGAKLACPDREVIDIDGDGSFLMNVQELATAYADDIPVKVVVINNQHLGMVVQWEDRFYESNRAHTFIGDPKGEGIYPDIEAICKGFRVPARQVTKKA</sequence>
<comment type="pathway">
    <text evidence="1 11">Amino-acid biosynthesis; L-isoleucine biosynthesis; L-isoleucine from 2-oxobutanoate: step 1/4.</text>
</comment>
<keyword evidence="8 11" id="KW-0460">Magnesium</keyword>
<evidence type="ECO:0000259" key="13">
    <source>
        <dbReference type="Pfam" id="PF00205"/>
    </source>
</evidence>
<reference evidence="16 17" key="1">
    <citation type="journal article" date="2016" name="Nat. Commun.">
        <title>Thousands of microbial genomes shed light on interconnected biogeochemical processes in an aquifer system.</title>
        <authorList>
            <person name="Anantharaman K."/>
            <person name="Brown C.T."/>
            <person name="Hug L.A."/>
            <person name="Sharon I."/>
            <person name="Castelle C.J."/>
            <person name="Probst A.J."/>
            <person name="Thomas B.C."/>
            <person name="Singh A."/>
            <person name="Wilkins M.J."/>
            <person name="Karaoz U."/>
            <person name="Brodie E.L."/>
            <person name="Williams K.H."/>
            <person name="Hubbard S.S."/>
            <person name="Banfield J.F."/>
        </authorList>
    </citation>
    <scope>NUCLEOTIDE SEQUENCE [LARGE SCALE GENOMIC DNA]</scope>
    <source>
        <strain evidence="17">RIFCSPLOWO2_12_FULL_64_10</strain>
    </source>
</reference>
<dbReference type="GO" id="GO:0009097">
    <property type="term" value="P:isoleucine biosynthetic process"/>
    <property type="evidence" value="ECO:0007669"/>
    <property type="project" value="UniProtKB-UniPathway"/>
</dbReference>
<dbReference type="CDD" id="cd07035">
    <property type="entry name" value="TPP_PYR_POX_like"/>
    <property type="match status" value="1"/>
</dbReference>
<evidence type="ECO:0000256" key="7">
    <source>
        <dbReference type="ARBA" id="ARBA00022723"/>
    </source>
</evidence>
<evidence type="ECO:0000256" key="2">
    <source>
        <dbReference type="ARBA" id="ARBA00005025"/>
    </source>
</evidence>
<dbReference type="AlphaFoldDB" id="A0A1F6D226"/>
<dbReference type="Pfam" id="PF02776">
    <property type="entry name" value="TPP_enzyme_N"/>
    <property type="match status" value="1"/>
</dbReference>
<evidence type="ECO:0000256" key="6">
    <source>
        <dbReference type="ARBA" id="ARBA00022679"/>
    </source>
</evidence>
<evidence type="ECO:0000259" key="15">
    <source>
        <dbReference type="Pfam" id="PF02776"/>
    </source>
</evidence>
<name>A0A1F6D226_HANXR</name>
<dbReference type="InterPro" id="IPR045229">
    <property type="entry name" value="TPP_enz"/>
</dbReference>
<keyword evidence="9 11" id="KW-0786">Thiamine pyrophosphate</keyword>
<dbReference type="InterPro" id="IPR029061">
    <property type="entry name" value="THDP-binding"/>
</dbReference>
<keyword evidence="7 11" id="KW-0479">Metal-binding</keyword>
<dbReference type="SUPFAM" id="SSF52518">
    <property type="entry name" value="Thiamin diphosphate-binding fold (THDP-binding)"/>
    <property type="match status" value="2"/>
</dbReference>
<feature type="non-terminal residue" evidence="16">
    <location>
        <position position="542"/>
    </location>
</feature>
<dbReference type="EC" id="2.2.1.6" evidence="4 11"/>
<dbReference type="InterPro" id="IPR039368">
    <property type="entry name" value="AHAS_TPP"/>
</dbReference>
<comment type="catalytic activity">
    <reaction evidence="11">
        <text>2 pyruvate + H(+) = (2S)-2-acetolactate + CO2</text>
        <dbReference type="Rhea" id="RHEA:25249"/>
        <dbReference type="ChEBI" id="CHEBI:15361"/>
        <dbReference type="ChEBI" id="CHEBI:15378"/>
        <dbReference type="ChEBI" id="CHEBI:16526"/>
        <dbReference type="ChEBI" id="CHEBI:58476"/>
        <dbReference type="EC" id="2.2.1.6"/>
    </reaction>
</comment>
<dbReference type="InterPro" id="IPR000399">
    <property type="entry name" value="TPP-bd_CS"/>
</dbReference>
<gene>
    <name evidence="16" type="ORF">A3F84_06170</name>
</gene>
<evidence type="ECO:0000256" key="10">
    <source>
        <dbReference type="ARBA" id="ARBA00023304"/>
    </source>
</evidence>
<evidence type="ECO:0000256" key="1">
    <source>
        <dbReference type="ARBA" id="ARBA00004974"/>
    </source>
</evidence>
<keyword evidence="5 11" id="KW-0028">Amino-acid biosynthesis</keyword>
<dbReference type="Proteomes" id="UP000178606">
    <property type="component" value="Unassembled WGS sequence"/>
</dbReference>
<dbReference type="GO" id="GO:0009099">
    <property type="term" value="P:L-valine biosynthetic process"/>
    <property type="evidence" value="ECO:0007669"/>
    <property type="project" value="UniProtKB-UniPathway"/>
</dbReference>
<dbReference type="GO" id="GO:0000287">
    <property type="term" value="F:magnesium ion binding"/>
    <property type="evidence" value="ECO:0007669"/>
    <property type="project" value="UniProtKB-UniRule"/>
</dbReference>
<comment type="cofactor">
    <cofactor evidence="11">
        <name>Mg(2+)</name>
        <dbReference type="ChEBI" id="CHEBI:18420"/>
    </cofactor>
    <text evidence="11">Binds 1 Mg(2+) ion per subunit.</text>
</comment>
<proteinExistence type="inferred from homology"/>
<dbReference type="PROSITE" id="PS00187">
    <property type="entry name" value="TPP_ENZYMES"/>
    <property type="match status" value="1"/>
</dbReference>
<dbReference type="CDD" id="cd02015">
    <property type="entry name" value="TPP_AHAS"/>
    <property type="match status" value="1"/>
</dbReference>
<evidence type="ECO:0000256" key="5">
    <source>
        <dbReference type="ARBA" id="ARBA00022605"/>
    </source>
</evidence>
<comment type="caution">
    <text evidence="16">The sequence shown here is derived from an EMBL/GenBank/DDBJ whole genome shotgun (WGS) entry which is preliminary data.</text>
</comment>
<evidence type="ECO:0000256" key="4">
    <source>
        <dbReference type="ARBA" id="ARBA00013145"/>
    </source>
</evidence>
<dbReference type="EMBL" id="MFKF01000082">
    <property type="protein sequence ID" value="OGG55370.1"/>
    <property type="molecule type" value="Genomic_DNA"/>
</dbReference>
<dbReference type="InterPro" id="IPR011766">
    <property type="entry name" value="TPP_enzyme_TPP-bd"/>
</dbReference>
<feature type="domain" description="Thiamine pyrophosphate enzyme central" evidence="13">
    <location>
        <begin position="217"/>
        <end position="352"/>
    </location>
</feature>
<dbReference type="GO" id="GO:0050660">
    <property type="term" value="F:flavin adenine dinucleotide binding"/>
    <property type="evidence" value="ECO:0007669"/>
    <property type="project" value="InterPro"/>
</dbReference>
<dbReference type="InterPro" id="IPR012846">
    <property type="entry name" value="Acetolactate_synth_lsu"/>
</dbReference>
<dbReference type="UniPathway" id="UPA00049">
    <property type="reaction ID" value="UER00059"/>
</dbReference>
<dbReference type="InterPro" id="IPR012001">
    <property type="entry name" value="Thiamin_PyroP_enz_TPP-bd_dom"/>
</dbReference>
<organism evidence="16 17">
    <name type="scientific">Handelsmanbacteria sp. (strain RIFCSPLOWO2_12_FULL_64_10)</name>
    <dbReference type="NCBI Taxonomy" id="1817868"/>
    <lineage>
        <taxon>Bacteria</taxon>
        <taxon>Candidatus Handelsmaniibacteriota</taxon>
    </lineage>
</organism>
<dbReference type="GO" id="GO:0030976">
    <property type="term" value="F:thiamine pyrophosphate binding"/>
    <property type="evidence" value="ECO:0007669"/>
    <property type="project" value="UniProtKB-UniRule"/>
</dbReference>
<feature type="domain" description="Thiamine pyrophosphate enzyme N-terminal TPP-binding" evidence="15">
    <location>
        <begin position="29"/>
        <end position="139"/>
    </location>
</feature>
<dbReference type="Pfam" id="PF02775">
    <property type="entry name" value="TPP_enzyme_C"/>
    <property type="match status" value="1"/>
</dbReference>
<evidence type="ECO:0000256" key="9">
    <source>
        <dbReference type="ARBA" id="ARBA00023052"/>
    </source>
</evidence>
<evidence type="ECO:0000256" key="11">
    <source>
        <dbReference type="RuleBase" id="RU003591"/>
    </source>
</evidence>
<dbReference type="Pfam" id="PF00205">
    <property type="entry name" value="TPP_enzyme_M"/>
    <property type="match status" value="1"/>
</dbReference>
<dbReference type="UniPathway" id="UPA00047">
    <property type="reaction ID" value="UER00055"/>
</dbReference>
<feature type="domain" description="Thiamine pyrophosphate enzyme TPP-binding" evidence="14">
    <location>
        <begin position="408"/>
        <end position="540"/>
    </location>
</feature>
<evidence type="ECO:0000313" key="17">
    <source>
        <dbReference type="Proteomes" id="UP000178606"/>
    </source>
</evidence>
<dbReference type="Gene3D" id="3.40.50.970">
    <property type="match status" value="2"/>
</dbReference>
<accession>A0A1F6D226</accession>
<dbReference type="FunFam" id="3.40.50.970:FF:000007">
    <property type="entry name" value="Acetolactate synthase"/>
    <property type="match status" value="1"/>
</dbReference>
<dbReference type="InterPro" id="IPR012000">
    <property type="entry name" value="Thiamin_PyroP_enz_cen_dom"/>
</dbReference>
<keyword evidence="6 11" id="KW-0808">Transferase</keyword>
<dbReference type="PANTHER" id="PTHR18968:SF13">
    <property type="entry name" value="ACETOLACTATE SYNTHASE CATALYTIC SUBUNIT, MITOCHONDRIAL"/>
    <property type="match status" value="1"/>
</dbReference>
<comment type="similarity">
    <text evidence="3 11">Belongs to the TPP enzyme family.</text>
</comment>
<protein>
    <recommendedName>
        <fullName evidence="4 11">Acetolactate synthase</fullName>
        <ecNumber evidence="4 11">2.2.1.6</ecNumber>
    </recommendedName>
</protein>
<evidence type="ECO:0000313" key="16">
    <source>
        <dbReference type="EMBL" id="OGG55370.1"/>
    </source>
</evidence>
<evidence type="ECO:0000256" key="8">
    <source>
        <dbReference type="ARBA" id="ARBA00022842"/>
    </source>
</evidence>
<evidence type="ECO:0000256" key="12">
    <source>
        <dbReference type="SAM" id="MobiDB-lite"/>
    </source>
</evidence>
<dbReference type="NCBIfam" id="TIGR00118">
    <property type="entry name" value="acolac_lg"/>
    <property type="match status" value="1"/>
</dbReference>
<evidence type="ECO:0000259" key="14">
    <source>
        <dbReference type="Pfam" id="PF02775"/>
    </source>
</evidence>
<dbReference type="PANTHER" id="PTHR18968">
    <property type="entry name" value="THIAMINE PYROPHOSPHATE ENZYMES"/>
    <property type="match status" value="1"/>
</dbReference>
<feature type="region of interest" description="Disordered" evidence="12">
    <location>
        <begin position="1"/>
        <end position="26"/>
    </location>
</feature>
<dbReference type="Gene3D" id="3.40.50.1220">
    <property type="entry name" value="TPP-binding domain"/>
    <property type="match status" value="1"/>
</dbReference>
<dbReference type="SUPFAM" id="SSF52467">
    <property type="entry name" value="DHS-like NAD/FAD-binding domain"/>
    <property type="match status" value="1"/>
</dbReference>
<comment type="cofactor">
    <cofactor evidence="11">
        <name>thiamine diphosphate</name>
        <dbReference type="ChEBI" id="CHEBI:58937"/>
    </cofactor>
    <text evidence="11">Binds 1 thiamine pyrophosphate per subunit.</text>
</comment>
<dbReference type="FunFam" id="3.40.50.1220:FF:000008">
    <property type="entry name" value="Acetolactate synthase"/>
    <property type="match status" value="1"/>
</dbReference>
<dbReference type="GO" id="GO:0005948">
    <property type="term" value="C:acetolactate synthase complex"/>
    <property type="evidence" value="ECO:0007669"/>
    <property type="project" value="TreeGrafter"/>
</dbReference>
<dbReference type="InterPro" id="IPR029035">
    <property type="entry name" value="DHS-like_NAD/FAD-binding_dom"/>
</dbReference>